<feature type="domain" description="ABC transporter" evidence="6">
    <location>
        <begin position="2"/>
        <end position="246"/>
    </location>
</feature>
<dbReference type="Proteomes" id="UP000222366">
    <property type="component" value="Unassembled WGS sequence"/>
</dbReference>
<evidence type="ECO:0000313" key="7">
    <source>
        <dbReference type="EMBL" id="PHM65456.1"/>
    </source>
</evidence>
<dbReference type="FunFam" id="3.40.50.300:FF:000011">
    <property type="entry name" value="Putative ABC transporter ATP-binding component"/>
    <property type="match status" value="1"/>
</dbReference>
<reference evidence="7 8" key="1">
    <citation type="journal article" date="2017" name="Nat. Microbiol.">
        <title>Natural product diversity associated with the nematode symbionts Photorhabdus and Xenorhabdus.</title>
        <authorList>
            <person name="Tobias N.J."/>
            <person name="Wolff H."/>
            <person name="Djahanschiri B."/>
            <person name="Grundmann F."/>
            <person name="Kronenwerth M."/>
            <person name="Shi Y.M."/>
            <person name="Simonyi S."/>
            <person name="Grun P."/>
            <person name="Shapiro-Ilan D."/>
            <person name="Pidot S.J."/>
            <person name="Stinear T.P."/>
            <person name="Ebersberger I."/>
            <person name="Bode H.B."/>
        </authorList>
    </citation>
    <scope>NUCLEOTIDE SEQUENCE [LARGE SCALE GENOMIC DNA]</scope>
    <source>
        <strain evidence="7 8">DSM 17904</strain>
    </source>
</reference>
<evidence type="ECO:0000259" key="6">
    <source>
        <dbReference type="PROSITE" id="PS50893"/>
    </source>
</evidence>
<dbReference type="InterPro" id="IPR003593">
    <property type="entry name" value="AAA+_ATPase"/>
</dbReference>
<proteinExistence type="inferred from homology"/>
<accession>A0A2D0KPV4</accession>
<evidence type="ECO:0000256" key="3">
    <source>
        <dbReference type="ARBA" id="ARBA00022840"/>
    </source>
</evidence>
<dbReference type="RefSeq" id="WP_099124977.1">
    <property type="nucleotide sequence ID" value="NZ_CAWNRH010000068.1"/>
</dbReference>
<dbReference type="Pfam" id="PF00005">
    <property type="entry name" value="ABC_tran"/>
    <property type="match status" value="2"/>
</dbReference>
<name>A0A2D0KPV4_9GAMM</name>
<dbReference type="CDD" id="cd03221">
    <property type="entry name" value="ABCF_EF-3"/>
    <property type="match status" value="2"/>
</dbReference>
<keyword evidence="8" id="KW-1185">Reference proteome</keyword>
<dbReference type="InterPro" id="IPR003439">
    <property type="entry name" value="ABC_transporter-like_ATP-bd"/>
</dbReference>
<dbReference type="Pfam" id="PF12848">
    <property type="entry name" value="ABC_tran_Xtn"/>
    <property type="match status" value="1"/>
</dbReference>
<dbReference type="GO" id="GO:0016887">
    <property type="term" value="F:ATP hydrolysis activity"/>
    <property type="evidence" value="ECO:0007669"/>
    <property type="project" value="InterPro"/>
</dbReference>
<evidence type="ECO:0000256" key="2">
    <source>
        <dbReference type="ARBA" id="ARBA00022741"/>
    </source>
</evidence>
<keyword evidence="3 7" id="KW-0067">ATP-binding</keyword>
<dbReference type="Gene3D" id="3.40.50.300">
    <property type="entry name" value="P-loop containing nucleotide triphosphate hydrolases"/>
    <property type="match status" value="2"/>
</dbReference>
<feature type="domain" description="ABC transporter" evidence="6">
    <location>
        <begin position="315"/>
        <end position="536"/>
    </location>
</feature>
<dbReference type="InterPro" id="IPR017871">
    <property type="entry name" value="ABC_transporter-like_CS"/>
</dbReference>
<keyword evidence="1" id="KW-0677">Repeat</keyword>
<dbReference type="InterPro" id="IPR032781">
    <property type="entry name" value="ABC_tran_Xtn"/>
</dbReference>
<evidence type="ECO:0000256" key="1">
    <source>
        <dbReference type="ARBA" id="ARBA00022737"/>
    </source>
</evidence>
<comment type="similarity">
    <text evidence="4">Belongs to the ABC transporter superfamily. ABCF family. YheS subfamily.</text>
</comment>
<dbReference type="PANTHER" id="PTHR19211">
    <property type="entry name" value="ATP-BINDING TRANSPORT PROTEIN-RELATED"/>
    <property type="match status" value="1"/>
</dbReference>
<dbReference type="InterPro" id="IPR050611">
    <property type="entry name" value="ABCF"/>
</dbReference>
<evidence type="ECO:0000313" key="8">
    <source>
        <dbReference type="Proteomes" id="UP000222366"/>
    </source>
</evidence>
<dbReference type="PROSITE" id="PS00211">
    <property type="entry name" value="ABC_TRANSPORTER_1"/>
    <property type="match status" value="2"/>
</dbReference>
<dbReference type="GO" id="GO:0005524">
    <property type="term" value="F:ATP binding"/>
    <property type="evidence" value="ECO:0007669"/>
    <property type="project" value="UniProtKB-KW"/>
</dbReference>
<evidence type="ECO:0000256" key="4">
    <source>
        <dbReference type="ARBA" id="ARBA00061571"/>
    </source>
</evidence>
<dbReference type="SMART" id="SM00382">
    <property type="entry name" value="AAA"/>
    <property type="match status" value="2"/>
</dbReference>
<dbReference type="PANTHER" id="PTHR19211:SF14">
    <property type="entry name" value="ATP-BINDING CASSETTE SUB-FAMILY F MEMBER 1"/>
    <property type="match status" value="1"/>
</dbReference>
<dbReference type="InterPro" id="IPR027417">
    <property type="entry name" value="P-loop_NTPase"/>
</dbReference>
<organism evidence="7 8">
    <name type="scientific">Xenorhabdus stockiae</name>
    <dbReference type="NCBI Taxonomy" id="351614"/>
    <lineage>
        <taxon>Bacteria</taxon>
        <taxon>Pseudomonadati</taxon>
        <taxon>Pseudomonadota</taxon>
        <taxon>Gammaproteobacteria</taxon>
        <taxon>Enterobacterales</taxon>
        <taxon>Morganellaceae</taxon>
        <taxon>Xenorhabdus</taxon>
    </lineage>
</organism>
<evidence type="ECO:0000256" key="5">
    <source>
        <dbReference type="ARBA" id="ARBA00069073"/>
    </source>
</evidence>
<comment type="caution">
    <text evidence="7">The sequence shown here is derived from an EMBL/GenBank/DDBJ whole genome shotgun (WGS) entry which is preliminary data.</text>
</comment>
<dbReference type="FunFam" id="3.40.50.300:FF:002053">
    <property type="entry name" value="ABC transporter ATP-binding protein"/>
    <property type="match status" value="1"/>
</dbReference>
<dbReference type="EMBL" id="NJAJ01000016">
    <property type="protein sequence ID" value="PHM65456.1"/>
    <property type="molecule type" value="Genomic_DNA"/>
</dbReference>
<gene>
    <name evidence="7" type="ORF">Xsto_02034</name>
</gene>
<protein>
    <recommendedName>
        <fullName evidence="5">Probable ATP-binding protein YheS</fullName>
    </recommendedName>
</protein>
<dbReference type="AlphaFoldDB" id="A0A2D0KPV4"/>
<dbReference type="SUPFAM" id="SSF52540">
    <property type="entry name" value="P-loop containing nucleoside triphosphate hydrolases"/>
    <property type="match status" value="2"/>
</dbReference>
<keyword evidence="2" id="KW-0547">Nucleotide-binding</keyword>
<dbReference type="PROSITE" id="PS50893">
    <property type="entry name" value="ABC_TRANSPORTER_2"/>
    <property type="match status" value="2"/>
</dbReference>
<sequence length="536" mass="59823">MINIKNIMLQHGSKVLLNKANLKINQGEKVGLVGRNGVGKSTLFALISGRMNEENGDVDLPKYCRITQVDQNMPESTESATDFVIAGDTELMAARARLIQATEQDDGMAMAQAYCDLSDAGDYDAAPRAQSILMGLGFRPEEMNTPVNQFSGGWRMRLQLARTLMCPSDLMLLDEPTNHLDLDALSWLESWLSIHTGTIIIISHDREFLDNITNVTVHLEHNQLIRYNGNYSLFETLRAQQLELQQAAYTKQQEQVSHLQKYINRFRYKATKARQAQSRIKALERMEKVSAVVADSEFTLLFSEPASLPNPMLVLRDLDFGYSPHAGAEDQQTVLILSGINRTILAGQRIGILGANGQGKSTFIKTIAGTIPPLSGSVTEGRGLSIGYFAQHELDVLQPEDSPLQHMIRLSMTHISSSREQELRNYLGTFNFSGNVITRPVGTMSGGEKARLVLAMIVWKKPNLLLLDEPTNHLDLITREALSLALNQYDGTVLLVSHDRALLRSVCDEFWLVGNGDVRDFEGDLEDYKRYLLNES</sequence>